<feature type="transmembrane region" description="Helical" evidence="1">
    <location>
        <begin position="7"/>
        <end position="30"/>
    </location>
</feature>
<dbReference type="PANTHER" id="PTHR37314">
    <property type="entry name" value="SLR0142 PROTEIN"/>
    <property type="match status" value="1"/>
</dbReference>
<dbReference type="AlphaFoldDB" id="A0A975DHZ9"/>
<feature type="transmembrane region" description="Helical" evidence="1">
    <location>
        <begin position="137"/>
        <end position="159"/>
    </location>
</feature>
<dbReference type="InterPro" id="IPR010699">
    <property type="entry name" value="DUF1275"/>
</dbReference>
<reference evidence="2" key="1">
    <citation type="submission" date="2021-03" db="EMBL/GenBank/DDBJ databases">
        <title>Complete Genome of Pseudoalteromonas xiamenensis STKMTI.2, a new potential marine bacterium producing anti-Vibrio compounds.</title>
        <authorList>
            <person name="Handayani D.P."/>
            <person name="Isnansetyo A."/>
            <person name="Istiqomah I."/>
            <person name="Jumina J."/>
        </authorList>
    </citation>
    <scope>NUCLEOTIDE SEQUENCE</scope>
    <source>
        <strain evidence="2">STKMTI.2</strain>
    </source>
</reference>
<keyword evidence="1" id="KW-0812">Transmembrane</keyword>
<dbReference type="KEGG" id="pxi:J5O05_12010"/>
<keyword evidence="3" id="KW-1185">Reference proteome</keyword>
<feature type="transmembrane region" description="Helical" evidence="1">
    <location>
        <begin position="171"/>
        <end position="190"/>
    </location>
</feature>
<feature type="transmembrane region" description="Helical" evidence="1">
    <location>
        <begin position="58"/>
        <end position="80"/>
    </location>
</feature>
<accession>A0A975DHZ9</accession>
<feature type="transmembrane region" description="Helical" evidence="1">
    <location>
        <begin position="196"/>
        <end position="216"/>
    </location>
</feature>
<evidence type="ECO:0000256" key="1">
    <source>
        <dbReference type="SAM" id="Phobius"/>
    </source>
</evidence>
<keyword evidence="1" id="KW-0472">Membrane</keyword>
<dbReference type="Proteomes" id="UP000664904">
    <property type="component" value="Chromosome"/>
</dbReference>
<name>A0A975DHZ9_9GAMM</name>
<dbReference type="RefSeq" id="WP_208842240.1">
    <property type="nucleotide sequence ID" value="NZ_CP072133.1"/>
</dbReference>
<sequence length="222" mass="23370">MHTLPRWIVSGAFVLALNAGMVNSVGFLGFTHQAVSHVSGNATQLGIALNPFHSDLALVWNLTTVLLAFLIGAAISGTLLKGTQAKLGRHYDTLLLVEAIFLLIAGGLLYLELGGGYLFASAACGLQNAMVTNYSGAIVRTTHLTGVLTDMGLMIGARFRGETIDTRKARLFIALIVGFIVGGTLGAGLFSLFSYWVLAVAGVLSAILALTYRLFLAKSEPA</sequence>
<evidence type="ECO:0000313" key="2">
    <source>
        <dbReference type="EMBL" id="QTH70656.1"/>
    </source>
</evidence>
<dbReference type="EMBL" id="CP072133">
    <property type="protein sequence ID" value="QTH70656.1"/>
    <property type="molecule type" value="Genomic_DNA"/>
</dbReference>
<feature type="transmembrane region" description="Helical" evidence="1">
    <location>
        <begin position="92"/>
        <end position="111"/>
    </location>
</feature>
<dbReference type="PANTHER" id="PTHR37314:SF4">
    <property type="entry name" value="UPF0700 TRANSMEMBRANE PROTEIN YOAK"/>
    <property type="match status" value="1"/>
</dbReference>
<dbReference type="Pfam" id="PF06912">
    <property type="entry name" value="DUF1275"/>
    <property type="match status" value="1"/>
</dbReference>
<keyword evidence="1" id="KW-1133">Transmembrane helix</keyword>
<evidence type="ECO:0000313" key="3">
    <source>
        <dbReference type="Proteomes" id="UP000664904"/>
    </source>
</evidence>
<protein>
    <submittedName>
        <fullName evidence="2">DUF1275 domain-containing protein</fullName>
    </submittedName>
</protein>
<gene>
    <name evidence="2" type="ORF">J5O05_12010</name>
</gene>
<proteinExistence type="predicted"/>
<organism evidence="2 3">
    <name type="scientific">Pseudoalteromonas xiamenensis</name>
    <dbReference type="NCBI Taxonomy" id="882626"/>
    <lineage>
        <taxon>Bacteria</taxon>
        <taxon>Pseudomonadati</taxon>
        <taxon>Pseudomonadota</taxon>
        <taxon>Gammaproteobacteria</taxon>
        <taxon>Alteromonadales</taxon>
        <taxon>Pseudoalteromonadaceae</taxon>
        <taxon>Pseudoalteromonas</taxon>
    </lineage>
</organism>